<feature type="compositionally biased region" description="Low complexity" evidence="1">
    <location>
        <begin position="177"/>
        <end position="188"/>
    </location>
</feature>
<feature type="compositionally biased region" description="Basic and acidic residues" evidence="1">
    <location>
        <begin position="194"/>
        <end position="203"/>
    </location>
</feature>
<name>A0A922M1K4_SPOEX</name>
<gene>
    <name evidence="2" type="ORF">HF086_007869</name>
</gene>
<accession>A0A922M1K4</accession>
<proteinExistence type="predicted"/>
<dbReference type="EMBL" id="JACEFF010000902">
    <property type="protein sequence ID" value="KAH9628664.1"/>
    <property type="molecule type" value="Genomic_DNA"/>
</dbReference>
<feature type="compositionally biased region" description="Basic and acidic residues" evidence="1">
    <location>
        <begin position="37"/>
        <end position="71"/>
    </location>
</feature>
<evidence type="ECO:0000313" key="3">
    <source>
        <dbReference type="Proteomes" id="UP000814243"/>
    </source>
</evidence>
<sequence>MSKHGLKTSSYIRYGKWQWASSMAFVKYHTGVLNDSSNHEVETTKNDKHNEEDSDKDVEKTTSKTTNRHSENKKILFNGRKRLNSITDSPVLAKKANTLTSMEHIMIGYAKAIDNFSSERLKILTKMKIANIVMEAELEDEQERARGQHNMVYDSDDSLEPSDSKNNRPRKSQQVIDSDYSNSPNDSPQQIVDAPKDTEKICTENDDPLLDIKYEIDIEEEDNRL</sequence>
<feature type="region of interest" description="Disordered" evidence="1">
    <location>
        <begin position="140"/>
        <end position="225"/>
    </location>
</feature>
<protein>
    <submittedName>
        <fullName evidence="2">Uncharacterized protein</fullName>
    </submittedName>
</protein>
<dbReference type="Proteomes" id="UP000814243">
    <property type="component" value="Unassembled WGS sequence"/>
</dbReference>
<dbReference type="AlphaFoldDB" id="A0A922M1K4"/>
<evidence type="ECO:0000313" key="2">
    <source>
        <dbReference type="EMBL" id="KAH9628664.1"/>
    </source>
</evidence>
<comment type="caution">
    <text evidence="2">The sequence shown here is derived from an EMBL/GenBank/DDBJ whole genome shotgun (WGS) entry which is preliminary data.</text>
</comment>
<reference evidence="2" key="1">
    <citation type="journal article" date="2021" name="G3 (Bethesda)">
        <title>Genome and transcriptome analysis of the beet armyworm Spodoptera exigua reveals targets for pest control. .</title>
        <authorList>
            <person name="Simon S."/>
            <person name="Breeschoten T."/>
            <person name="Jansen H.J."/>
            <person name="Dirks R.P."/>
            <person name="Schranz M.E."/>
            <person name="Ros V.I.D."/>
        </authorList>
    </citation>
    <scope>NUCLEOTIDE SEQUENCE</scope>
    <source>
        <strain evidence="2">TB_SE_WUR_2020</strain>
    </source>
</reference>
<evidence type="ECO:0000256" key="1">
    <source>
        <dbReference type="SAM" id="MobiDB-lite"/>
    </source>
</evidence>
<feature type="region of interest" description="Disordered" evidence="1">
    <location>
        <begin position="36"/>
        <end position="71"/>
    </location>
</feature>
<organism evidence="2 3">
    <name type="scientific">Spodoptera exigua</name>
    <name type="common">Beet armyworm</name>
    <name type="synonym">Noctua fulgens</name>
    <dbReference type="NCBI Taxonomy" id="7107"/>
    <lineage>
        <taxon>Eukaryota</taxon>
        <taxon>Metazoa</taxon>
        <taxon>Ecdysozoa</taxon>
        <taxon>Arthropoda</taxon>
        <taxon>Hexapoda</taxon>
        <taxon>Insecta</taxon>
        <taxon>Pterygota</taxon>
        <taxon>Neoptera</taxon>
        <taxon>Endopterygota</taxon>
        <taxon>Lepidoptera</taxon>
        <taxon>Glossata</taxon>
        <taxon>Ditrysia</taxon>
        <taxon>Noctuoidea</taxon>
        <taxon>Noctuidae</taxon>
        <taxon>Amphipyrinae</taxon>
        <taxon>Spodoptera</taxon>
    </lineage>
</organism>